<name>A0A7Z7IEW7_9BURK</name>
<organism evidence="1 2">
    <name type="scientific">Caballeronia arationis</name>
    <dbReference type="NCBI Taxonomy" id="1777142"/>
    <lineage>
        <taxon>Bacteria</taxon>
        <taxon>Pseudomonadati</taxon>
        <taxon>Pseudomonadota</taxon>
        <taxon>Betaproteobacteria</taxon>
        <taxon>Burkholderiales</taxon>
        <taxon>Burkholderiaceae</taxon>
        <taxon>Caballeronia</taxon>
    </lineage>
</organism>
<dbReference type="RefSeq" id="WP_143753678.1">
    <property type="nucleotide sequence ID" value="NZ_OCSU01000003.1"/>
</dbReference>
<keyword evidence="2" id="KW-1185">Reference proteome</keyword>
<dbReference type="EMBL" id="OCSU01000003">
    <property type="protein sequence ID" value="SOE87962.1"/>
    <property type="molecule type" value="Genomic_DNA"/>
</dbReference>
<evidence type="ECO:0000313" key="1">
    <source>
        <dbReference type="EMBL" id="SOE87962.1"/>
    </source>
</evidence>
<proteinExistence type="predicted"/>
<reference evidence="1 2" key="1">
    <citation type="submission" date="2017-09" db="EMBL/GenBank/DDBJ databases">
        <authorList>
            <person name="Varghese N."/>
            <person name="Submissions S."/>
        </authorList>
    </citation>
    <scope>NUCLEOTIDE SEQUENCE [LARGE SCALE GENOMIC DNA]</scope>
    <source>
        <strain evidence="1 2">OK806</strain>
    </source>
</reference>
<dbReference type="AlphaFoldDB" id="A0A7Z7IEW7"/>
<dbReference type="Proteomes" id="UP000219522">
    <property type="component" value="Unassembled WGS sequence"/>
</dbReference>
<sequence>MNIAVDGEYPDSQYLELSPILAAILEDIENRNIPYFAPTVTVPDASDPGSAYALAVYDRFARMILHRIDIEAGMLELRFGVGGRQYGPARIFGRMVVPANQTALLSFFATQFINKQLNQLNLTGWSLNRFNKFYPEVVEDDSFADVLRVFARDVLRIPEFSFESGQNVVNAH</sequence>
<comment type="caution">
    <text evidence="1">The sequence shown here is derived from an EMBL/GenBank/DDBJ whole genome shotgun (WGS) entry which is preliminary data.</text>
</comment>
<gene>
    <name evidence="1" type="ORF">SAMN05446927_6551</name>
</gene>
<accession>A0A7Z7IEW7</accession>
<protein>
    <submittedName>
        <fullName evidence="1">Uncharacterized protein</fullName>
    </submittedName>
</protein>
<evidence type="ECO:0000313" key="2">
    <source>
        <dbReference type="Proteomes" id="UP000219522"/>
    </source>
</evidence>